<evidence type="ECO:0000256" key="4">
    <source>
        <dbReference type="ARBA" id="ARBA00022989"/>
    </source>
</evidence>
<keyword evidence="3 6" id="KW-0812">Transmembrane</keyword>
<evidence type="ECO:0008006" key="10">
    <source>
        <dbReference type="Google" id="ProtNLM"/>
    </source>
</evidence>
<evidence type="ECO:0000256" key="5">
    <source>
        <dbReference type="ARBA" id="ARBA00023136"/>
    </source>
</evidence>
<dbReference type="InterPro" id="IPR044644">
    <property type="entry name" value="DinF-like"/>
</dbReference>
<dbReference type="InterPro" id="IPR002528">
    <property type="entry name" value="MATE_fam"/>
</dbReference>
<evidence type="ECO:0000256" key="6">
    <source>
        <dbReference type="SAM" id="Phobius"/>
    </source>
</evidence>
<evidence type="ECO:0000256" key="3">
    <source>
        <dbReference type="ARBA" id="ARBA00022692"/>
    </source>
</evidence>
<keyword evidence="9" id="KW-1185">Reference proteome</keyword>
<evidence type="ECO:0000313" key="9">
    <source>
        <dbReference type="Proteomes" id="UP001530400"/>
    </source>
</evidence>
<feature type="transmembrane region" description="Helical" evidence="6">
    <location>
        <begin position="207"/>
        <end position="229"/>
    </location>
</feature>
<evidence type="ECO:0000256" key="7">
    <source>
        <dbReference type="SAM" id="SignalP"/>
    </source>
</evidence>
<dbReference type="PROSITE" id="PS51257">
    <property type="entry name" value="PROKAR_LIPOPROTEIN"/>
    <property type="match status" value="1"/>
</dbReference>
<protein>
    <recommendedName>
        <fullName evidence="10">Protein DETOXIFICATION</fullName>
    </recommendedName>
</protein>
<dbReference type="Pfam" id="PF01554">
    <property type="entry name" value="MatE"/>
    <property type="match status" value="2"/>
</dbReference>
<evidence type="ECO:0000256" key="1">
    <source>
        <dbReference type="ARBA" id="ARBA00004141"/>
    </source>
</evidence>
<keyword evidence="7" id="KW-0732">Signal</keyword>
<accession>A0ABD3QJR5</accession>
<dbReference type="GO" id="GO:0016020">
    <property type="term" value="C:membrane"/>
    <property type="evidence" value="ECO:0007669"/>
    <property type="project" value="UniProtKB-SubCell"/>
</dbReference>
<proteinExistence type="inferred from homology"/>
<organism evidence="8 9">
    <name type="scientific">Cyclotella atomus</name>
    <dbReference type="NCBI Taxonomy" id="382360"/>
    <lineage>
        <taxon>Eukaryota</taxon>
        <taxon>Sar</taxon>
        <taxon>Stramenopiles</taxon>
        <taxon>Ochrophyta</taxon>
        <taxon>Bacillariophyta</taxon>
        <taxon>Coscinodiscophyceae</taxon>
        <taxon>Thalassiosirophycidae</taxon>
        <taxon>Stephanodiscales</taxon>
        <taxon>Stephanodiscaceae</taxon>
        <taxon>Cyclotella</taxon>
    </lineage>
</organism>
<comment type="caution">
    <text evidence="8">The sequence shown here is derived from an EMBL/GenBank/DDBJ whole genome shotgun (WGS) entry which is preliminary data.</text>
</comment>
<feature type="transmembrane region" description="Helical" evidence="6">
    <location>
        <begin position="426"/>
        <end position="446"/>
    </location>
</feature>
<keyword evidence="5 6" id="KW-0472">Membrane</keyword>
<dbReference type="AlphaFoldDB" id="A0ABD3QJR5"/>
<feature type="transmembrane region" description="Helical" evidence="6">
    <location>
        <begin position="332"/>
        <end position="356"/>
    </location>
</feature>
<dbReference type="EMBL" id="JALLPJ020000155">
    <property type="protein sequence ID" value="KAL3800693.1"/>
    <property type="molecule type" value="Genomic_DNA"/>
</dbReference>
<comment type="subcellular location">
    <subcellularLocation>
        <location evidence="1">Membrane</location>
        <topology evidence="1">Multi-pass membrane protein</topology>
    </subcellularLocation>
</comment>
<dbReference type="PANTHER" id="PTHR42893:SF9">
    <property type="entry name" value="PROTEIN DETOXIFICATION 46, CHLOROPLASTIC"/>
    <property type="match status" value="1"/>
</dbReference>
<sequence>MRAHHHVSNQLVALSFVAACALPCTRAFLRPAAFSTSPFIISSRHHHVISFSKLYSSEDNTNGSSEESKSSSSKSEMLKFAIPALGIYLTNPLLSNIDNAFVGRTVGPAGLAALSPATLCIDQALYLFSFLSRATTGMVSRAYKTNDDSTDRYGTKSNISAARDAASPAFSMSLICGLGLSLIYAFFTPKLLSRLNVDPHLRTSATSYIHWRGAISWAALAQSICLSLFMATKDSITPLKIISAAALLNVLGDSLLCVWPLKGGCGGAAAATSLATLISSAWMAKALNERGMCPRFKLPTKKELGSLMEFTGPLLMITFIRMTGFLNMQRRAMSLGVTALAGYQLVTNFLIFFILFGEPLSQIGQTQLPALIDSRDVEKARETYKSIMMLSLFAAVGVGAVAFLTATFGAGMFSSDLGVLAEARNSAPALFTAVVATILGIGVDGCMMASKDFGFMLFNGLLGFLVQAKILDYCTSISGIFYSFTVRLSMYTLFATGRAALGRGNLGKALRRRDSFSSLQESSVPATG</sequence>
<feature type="transmembrane region" description="Helical" evidence="6">
    <location>
        <begin position="307"/>
        <end position="326"/>
    </location>
</feature>
<name>A0ABD3QJR5_9STRA</name>
<feature type="transmembrane region" description="Helical" evidence="6">
    <location>
        <begin position="453"/>
        <end position="471"/>
    </location>
</feature>
<gene>
    <name evidence="8" type="ORF">ACHAWO_013235</name>
</gene>
<feature type="transmembrane region" description="Helical" evidence="6">
    <location>
        <begin position="477"/>
        <end position="501"/>
    </location>
</feature>
<feature type="transmembrane region" description="Helical" evidence="6">
    <location>
        <begin position="389"/>
        <end position="414"/>
    </location>
</feature>
<dbReference type="Proteomes" id="UP001530400">
    <property type="component" value="Unassembled WGS sequence"/>
</dbReference>
<comment type="similarity">
    <text evidence="2">Belongs to the multi antimicrobial extrusion (MATE) (TC 2.A.66.1) family.</text>
</comment>
<dbReference type="PANTHER" id="PTHR42893">
    <property type="entry name" value="PROTEIN DETOXIFICATION 44, CHLOROPLASTIC-RELATED"/>
    <property type="match status" value="1"/>
</dbReference>
<feature type="signal peptide" evidence="7">
    <location>
        <begin position="1"/>
        <end position="27"/>
    </location>
</feature>
<evidence type="ECO:0000256" key="2">
    <source>
        <dbReference type="ARBA" id="ARBA00010199"/>
    </source>
</evidence>
<evidence type="ECO:0000313" key="8">
    <source>
        <dbReference type="EMBL" id="KAL3800693.1"/>
    </source>
</evidence>
<feature type="transmembrane region" description="Helical" evidence="6">
    <location>
        <begin position="165"/>
        <end position="187"/>
    </location>
</feature>
<reference evidence="8 9" key="1">
    <citation type="submission" date="2024-10" db="EMBL/GenBank/DDBJ databases">
        <title>Updated reference genomes for cyclostephanoid diatoms.</title>
        <authorList>
            <person name="Roberts W.R."/>
            <person name="Alverson A.J."/>
        </authorList>
    </citation>
    <scope>NUCLEOTIDE SEQUENCE [LARGE SCALE GENOMIC DNA]</scope>
    <source>
        <strain evidence="8 9">AJA010-31</strain>
    </source>
</reference>
<feature type="chain" id="PRO_5044811995" description="Protein DETOXIFICATION" evidence="7">
    <location>
        <begin position="28"/>
        <end position="528"/>
    </location>
</feature>
<keyword evidence="4 6" id="KW-1133">Transmembrane helix</keyword>